<sequence>MQTMVFDGTEIDLITCDGEVWARGPQIGDALGYKDSSAVSRIYSRNKDEFTDTMTCTVKLTDQHGQLKEVRVFSLRGAHLVAMFARTPKAKAFRRWVLDVLDTITQGGEYVRRKWEAASQALEDRREQASAEGRGLAAWRWEKQPMECAERYWRERTQLCLALH</sequence>
<protein>
    <recommendedName>
        <fullName evidence="1">Bro-N domain-containing protein</fullName>
    </recommendedName>
</protein>
<dbReference type="AlphaFoldDB" id="A0A9X2X315"/>
<proteinExistence type="predicted"/>
<gene>
    <name evidence="2" type="ORF">KZO87_12190</name>
</gene>
<evidence type="ECO:0000313" key="3">
    <source>
        <dbReference type="Proteomes" id="UP001145353"/>
    </source>
</evidence>
<dbReference type="EMBL" id="JAHXDE010000004">
    <property type="protein sequence ID" value="MCT8506134.1"/>
    <property type="molecule type" value="Genomic_DNA"/>
</dbReference>
<dbReference type="PROSITE" id="PS51750">
    <property type="entry name" value="BRO_N"/>
    <property type="match status" value="1"/>
</dbReference>
<dbReference type="Pfam" id="PF02498">
    <property type="entry name" value="Bro-N"/>
    <property type="match status" value="1"/>
</dbReference>
<dbReference type="Proteomes" id="UP001145353">
    <property type="component" value="Unassembled WGS sequence"/>
</dbReference>
<feature type="domain" description="Bro-N" evidence="1">
    <location>
        <begin position="1"/>
        <end position="108"/>
    </location>
</feature>
<reference evidence="2" key="2">
    <citation type="journal article" date="2022" name="Syst. Appl. Microbiol.">
        <title>Chromohalobacter moromii sp. nov., a moderately halophilic bacterium isolated from lupine-based moromi fermentation.</title>
        <authorList>
            <person name="Lulf R.H."/>
            <person name="Hilgarth M."/>
            <person name="Ehrmann M.A."/>
        </authorList>
    </citation>
    <scope>NUCLEOTIDE SEQUENCE</scope>
    <source>
        <strain evidence="2">TMW 2.2304</strain>
    </source>
</reference>
<reference evidence="2" key="1">
    <citation type="submission" date="2021-07" db="EMBL/GenBank/DDBJ databases">
        <authorList>
            <person name="Luelf R.H."/>
        </authorList>
    </citation>
    <scope>NUCLEOTIDE SEQUENCE</scope>
    <source>
        <strain evidence="2">TMW 2.2304</strain>
    </source>
</reference>
<dbReference type="SMART" id="SM01040">
    <property type="entry name" value="Bro-N"/>
    <property type="match status" value="1"/>
</dbReference>
<evidence type="ECO:0000259" key="1">
    <source>
        <dbReference type="PROSITE" id="PS51750"/>
    </source>
</evidence>
<name>A0A9X2X315_9GAMM</name>
<comment type="caution">
    <text evidence="2">The sequence shown here is derived from an EMBL/GenBank/DDBJ whole genome shotgun (WGS) entry which is preliminary data.</text>
</comment>
<accession>A0A9X2X315</accession>
<dbReference type="RefSeq" id="WP_247620366.1">
    <property type="nucleotide sequence ID" value="NZ_JAHXDE010000004.1"/>
</dbReference>
<organism evidence="2 3">
    <name type="scientific">Chromohalobacter moromii</name>
    <dbReference type="NCBI Taxonomy" id="2860329"/>
    <lineage>
        <taxon>Bacteria</taxon>
        <taxon>Pseudomonadati</taxon>
        <taxon>Pseudomonadota</taxon>
        <taxon>Gammaproteobacteria</taxon>
        <taxon>Oceanospirillales</taxon>
        <taxon>Halomonadaceae</taxon>
        <taxon>Chromohalobacter</taxon>
    </lineage>
</organism>
<dbReference type="InterPro" id="IPR003497">
    <property type="entry name" value="BRO_N_domain"/>
</dbReference>
<evidence type="ECO:0000313" key="2">
    <source>
        <dbReference type="EMBL" id="MCT8506134.1"/>
    </source>
</evidence>
<keyword evidence="3" id="KW-1185">Reference proteome</keyword>